<dbReference type="Ensembl" id="ENSSGRT00000004808.1">
    <property type="protein sequence ID" value="ENSSGRP00000004434.1"/>
    <property type="gene ID" value="ENSSGRG00000002768.1"/>
</dbReference>
<organism evidence="2 3">
    <name type="scientific">Sinocyclocheilus grahami</name>
    <name type="common">Dianchi golden-line fish</name>
    <name type="synonym">Barbus grahami</name>
    <dbReference type="NCBI Taxonomy" id="75366"/>
    <lineage>
        <taxon>Eukaryota</taxon>
        <taxon>Metazoa</taxon>
        <taxon>Chordata</taxon>
        <taxon>Craniata</taxon>
        <taxon>Vertebrata</taxon>
        <taxon>Euteleostomi</taxon>
        <taxon>Actinopterygii</taxon>
        <taxon>Neopterygii</taxon>
        <taxon>Teleostei</taxon>
        <taxon>Ostariophysi</taxon>
        <taxon>Cypriniformes</taxon>
        <taxon>Cyprinidae</taxon>
        <taxon>Cyprininae</taxon>
        <taxon>Sinocyclocheilus</taxon>
    </lineage>
</organism>
<feature type="transmembrane region" description="Helical" evidence="1">
    <location>
        <begin position="163"/>
        <end position="182"/>
    </location>
</feature>
<feature type="transmembrane region" description="Helical" evidence="1">
    <location>
        <begin position="203"/>
        <end position="224"/>
    </location>
</feature>
<accession>A0A672K1F4</accession>
<evidence type="ECO:0000256" key="1">
    <source>
        <dbReference type="SAM" id="Phobius"/>
    </source>
</evidence>
<dbReference type="FunCoup" id="A0A672K1F4">
    <property type="interactions" value="1210"/>
</dbReference>
<feature type="transmembrane region" description="Helical" evidence="1">
    <location>
        <begin position="69"/>
        <end position="96"/>
    </location>
</feature>
<dbReference type="AlphaFoldDB" id="A0A672K1F4"/>
<proteinExistence type="predicted"/>
<protein>
    <submittedName>
        <fullName evidence="2">G protein-coupled receptor 160</fullName>
    </submittedName>
</protein>
<keyword evidence="3" id="KW-1185">Reference proteome</keyword>
<dbReference type="OMA" id="HYVIRSF"/>
<sequence>METSIPSLLLVLWLKSLLNWLVVVVQRHYVIRSFSGFFCISLALIDSLLSFVLMAIFYLEDFNISGWHLTRYCICLLAQITCFIYAVLHWPVFLLVGLDNFWKLSSSSIHTSWKQKLTYCAGVCLLWILAALYVFSEPDVVLLLGDDETHQCELFSSPQSSQVLAALLLAVTGFILYSYAPLEKWRVFLHFAQQSCVVCLRRAMCTFLSTWASFLVLMIVSPLLRMELNFIWLCFLNSFSVAVALCGRSFTSSSKNSDTITDGFCSWYFCYTYGADEWNYGQQSNNPLKLKHYTISDHVYSGEGVFSSLLSCLH</sequence>
<evidence type="ECO:0000313" key="3">
    <source>
        <dbReference type="Proteomes" id="UP000472262"/>
    </source>
</evidence>
<feature type="transmembrane region" description="Helical" evidence="1">
    <location>
        <begin position="117"/>
        <end position="135"/>
    </location>
</feature>
<keyword evidence="1" id="KW-1133">Transmembrane helix</keyword>
<feature type="transmembrane region" description="Helical" evidence="1">
    <location>
        <begin position="230"/>
        <end position="247"/>
    </location>
</feature>
<reference evidence="2" key="1">
    <citation type="submission" date="2025-08" db="UniProtKB">
        <authorList>
            <consortium name="Ensembl"/>
        </authorList>
    </citation>
    <scope>IDENTIFICATION</scope>
</reference>
<dbReference type="PANTHER" id="PTHR15573">
    <property type="entry name" value="G-PROTEIN COUPLED RECEPTOR 160-RELATED"/>
    <property type="match status" value="1"/>
</dbReference>
<dbReference type="InterPro" id="IPR042353">
    <property type="entry name" value="GPR160"/>
</dbReference>
<dbReference type="PANTHER" id="PTHR15573:SF0">
    <property type="entry name" value="G-PROTEIN COUPLED RECEPTOR 160-RELATED"/>
    <property type="match status" value="1"/>
</dbReference>
<name>A0A672K1F4_SINGR</name>
<feature type="transmembrane region" description="Helical" evidence="1">
    <location>
        <begin position="6"/>
        <end position="25"/>
    </location>
</feature>
<evidence type="ECO:0000313" key="2">
    <source>
        <dbReference type="Ensembl" id="ENSSGRP00000004434.1"/>
    </source>
</evidence>
<feature type="transmembrane region" description="Helical" evidence="1">
    <location>
        <begin position="37"/>
        <end position="57"/>
    </location>
</feature>
<dbReference type="InParanoid" id="A0A672K1F4"/>
<reference evidence="2" key="2">
    <citation type="submission" date="2025-09" db="UniProtKB">
        <authorList>
            <consortium name="Ensembl"/>
        </authorList>
    </citation>
    <scope>IDENTIFICATION</scope>
</reference>
<dbReference type="Proteomes" id="UP000472262">
    <property type="component" value="Unassembled WGS sequence"/>
</dbReference>
<dbReference type="GO" id="GO:0005886">
    <property type="term" value="C:plasma membrane"/>
    <property type="evidence" value="ECO:0007669"/>
    <property type="project" value="TreeGrafter"/>
</dbReference>
<keyword evidence="1" id="KW-0472">Membrane</keyword>
<dbReference type="GO" id="GO:0043235">
    <property type="term" value="C:receptor complex"/>
    <property type="evidence" value="ECO:0007669"/>
    <property type="project" value="TreeGrafter"/>
</dbReference>
<keyword evidence="1" id="KW-0812">Transmembrane</keyword>